<gene>
    <name evidence="9" type="primary">aroE</name>
    <name evidence="12" type="ORF">FXF36_13400</name>
</gene>
<dbReference type="GO" id="GO:0030266">
    <property type="term" value="F:quinate 3-dehydrogenase (NAD+) activity"/>
    <property type="evidence" value="ECO:0007669"/>
    <property type="project" value="UniProtKB-EC"/>
</dbReference>
<feature type="binding site" evidence="9">
    <location>
        <position position="230"/>
    </location>
    <ligand>
        <name>NADP(+)</name>
        <dbReference type="ChEBI" id="CHEBI:58349"/>
    </ligand>
</feature>
<feature type="binding site" evidence="9">
    <location>
        <position position="67"/>
    </location>
    <ligand>
        <name>shikimate</name>
        <dbReference type="ChEBI" id="CHEBI:36208"/>
    </ligand>
</feature>
<feature type="binding site" evidence="9">
    <location>
        <position position="232"/>
    </location>
    <ligand>
        <name>shikimate</name>
        <dbReference type="ChEBI" id="CHEBI:36208"/>
    </ligand>
</feature>
<feature type="domain" description="SDH C-terminal" evidence="11">
    <location>
        <begin position="256"/>
        <end position="276"/>
    </location>
</feature>
<comment type="subunit">
    <text evidence="9">Homodimer.</text>
</comment>
<dbReference type="InterPro" id="IPR022893">
    <property type="entry name" value="Shikimate_DH_fam"/>
</dbReference>
<dbReference type="GO" id="GO:0009423">
    <property type="term" value="P:chorismate biosynthetic process"/>
    <property type="evidence" value="ECO:0007669"/>
    <property type="project" value="UniProtKB-UniRule"/>
</dbReference>
<feature type="binding site" evidence="9">
    <location>
        <position position="92"/>
    </location>
    <ligand>
        <name>shikimate</name>
        <dbReference type="ChEBI" id="CHEBI:36208"/>
    </ligand>
</feature>
<dbReference type="Pfam" id="PF18317">
    <property type="entry name" value="SDH_C"/>
    <property type="match status" value="1"/>
</dbReference>
<comment type="catalytic activity">
    <reaction evidence="6">
        <text>L-quinate + NAD(+) = 3-dehydroquinate + NADH + H(+)</text>
        <dbReference type="Rhea" id="RHEA:22364"/>
        <dbReference type="ChEBI" id="CHEBI:15378"/>
        <dbReference type="ChEBI" id="CHEBI:29751"/>
        <dbReference type="ChEBI" id="CHEBI:32364"/>
        <dbReference type="ChEBI" id="CHEBI:57540"/>
        <dbReference type="ChEBI" id="CHEBI:57945"/>
        <dbReference type="EC" id="1.1.1.24"/>
    </reaction>
</comment>
<dbReference type="InterPro" id="IPR036291">
    <property type="entry name" value="NAD(P)-bd_dom_sf"/>
</dbReference>
<reference evidence="13" key="1">
    <citation type="submission" date="2019-08" db="EMBL/GenBank/DDBJ databases">
        <title>Complete Genome Sequence of the Polysaccharide-Degrading Rumen Bacterium Pseudobutyrivibrio xylanivorans MA3014.</title>
        <authorList>
            <person name="Palevich N."/>
            <person name="Maclean P.H."/>
            <person name="Kelly W.J."/>
            <person name="Leahy S.C."/>
            <person name="Rakonjac J."/>
            <person name="Attwood G.T."/>
        </authorList>
    </citation>
    <scope>NUCLEOTIDE SEQUENCE [LARGE SCALE GENOMIC DNA]</scope>
    <source>
        <strain evidence="13">MA3014</strain>
    </source>
</reference>
<feature type="binding site" evidence="9">
    <location>
        <position position="253"/>
    </location>
    <ligand>
        <name>NADP(+)</name>
        <dbReference type="ChEBI" id="CHEBI:58349"/>
    </ligand>
</feature>
<feature type="binding site" evidence="9">
    <location>
        <position position="260"/>
    </location>
    <ligand>
        <name>shikimate</name>
        <dbReference type="ChEBI" id="CHEBI:36208"/>
    </ligand>
</feature>
<dbReference type="EC" id="1.1.1.25" evidence="9"/>
<evidence type="ECO:0000256" key="9">
    <source>
        <dbReference type="HAMAP-Rule" id="MF_00222"/>
    </source>
</evidence>
<dbReference type="InterPro" id="IPR011342">
    <property type="entry name" value="Shikimate_DH"/>
</dbReference>
<comment type="catalytic activity">
    <reaction evidence="9">
        <text>shikimate + NADP(+) = 3-dehydroshikimate + NADPH + H(+)</text>
        <dbReference type="Rhea" id="RHEA:17737"/>
        <dbReference type="ChEBI" id="CHEBI:15378"/>
        <dbReference type="ChEBI" id="CHEBI:16630"/>
        <dbReference type="ChEBI" id="CHEBI:36208"/>
        <dbReference type="ChEBI" id="CHEBI:57783"/>
        <dbReference type="ChEBI" id="CHEBI:58349"/>
        <dbReference type="EC" id="1.1.1.25"/>
    </reaction>
</comment>
<dbReference type="EMBL" id="CP043028">
    <property type="protein sequence ID" value="QFJ55804.1"/>
    <property type="molecule type" value="Genomic_DNA"/>
</dbReference>
<evidence type="ECO:0000256" key="3">
    <source>
        <dbReference type="ARBA" id="ARBA00022857"/>
    </source>
</evidence>
<dbReference type="HAMAP" id="MF_00222">
    <property type="entry name" value="Shikimate_DH_AroE"/>
    <property type="match status" value="1"/>
</dbReference>
<sequence>MNPIGTTQLYCLLGNPVSHSVSPAMHNASFDAHGLDASYMAFKVENADFSDAVEGLKALGCAGFNLTMPFKTAIIPFLDEIDEIAKLSNSVNTCIYKDGRLKGYTTDGIGFLESMKESGISYTGTTITILGCGGAATSIITQAAMEGVNKINILKRKNGSFQQTVDYAARITKSTNCEVYVYDISNLTILEFCIQESDILINSTNVGMGDDDSSLVPPSFFHPNLIVCDVIYHPAETRLLREARLAGCKTMNGKYMLLYQGAAAFKIWTGLDMPVAMVKEKYFDNQPETKQNKETRKNNELHILEENAYTRRNQRDATCS</sequence>
<dbReference type="PANTHER" id="PTHR21089:SF1">
    <property type="entry name" value="BIFUNCTIONAL 3-DEHYDROQUINATE DEHYDRATASE_SHIKIMATE DEHYDROGENASE, CHLOROPLASTIC"/>
    <property type="match status" value="1"/>
</dbReference>
<dbReference type="Gene3D" id="3.40.50.720">
    <property type="entry name" value="NAD(P)-binding Rossmann-like Domain"/>
    <property type="match status" value="1"/>
</dbReference>
<dbReference type="SUPFAM" id="SSF51735">
    <property type="entry name" value="NAD(P)-binding Rossmann-fold domains"/>
    <property type="match status" value="1"/>
</dbReference>
<evidence type="ECO:0000256" key="4">
    <source>
        <dbReference type="ARBA" id="ARBA00023002"/>
    </source>
</evidence>
<comment type="pathway">
    <text evidence="1 9">Metabolic intermediate biosynthesis; chorismate biosynthesis; chorismate from D-erythrose 4-phosphate and phosphoenolpyruvate: step 4/7.</text>
</comment>
<dbReference type="InterPro" id="IPR046346">
    <property type="entry name" value="Aminoacid_DH-like_N_sf"/>
</dbReference>
<comment type="catalytic activity">
    <reaction evidence="7">
        <text>shikimate + NAD(+) = 3-dehydroshikimate + NADH + H(+)</text>
        <dbReference type="Rhea" id="RHEA:17741"/>
        <dbReference type="ChEBI" id="CHEBI:15378"/>
        <dbReference type="ChEBI" id="CHEBI:16630"/>
        <dbReference type="ChEBI" id="CHEBI:36208"/>
        <dbReference type="ChEBI" id="CHEBI:57540"/>
        <dbReference type="ChEBI" id="CHEBI:57945"/>
    </reaction>
</comment>
<evidence type="ECO:0000313" key="12">
    <source>
        <dbReference type="EMBL" id="QFJ55804.1"/>
    </source>
</evidence>
<dbReference type="GO" id="GO:0052734">
    <property type="term" value="F:shikimate 3-dehydrogenase (NAD+) activity"/>
    <property type="evidence" value="ECO:0007669"/>
    <property type="project" value="RHEA"/>
</dbReference>
<feature type="active site" description="Proton acceptor" evidence="9">
    <location>
        <position position="71"/>
    </location>
</feature>
<dbReference type="AlphaFoldDB" id="A0A5P6VVS8"/>
<proteinExistence type="inferred from homology"/>
<dbReference type="OrthoDB" id="9792692at2"/>
<evidence type="ECO:0000256" key="2">
    <source>
        <dbReference type="ARBA" id="ARBA00022605"/>
    </source>
</evidence>
<dbReference type="InterPro" id="IPR041121">
    <property type="entry name" value="SDH_C"/>
</dbReference>
<dbReference type="Gene3D" id="3.40.50.10860">
    <property type="entry name" value="Leucine Dehydrogenase, chain A, domain 1"/>
    <property type="match status" value="1"/>
</dbReference>
<accession>A0A5P6VVS8</accession>
<comment type="pathway">
    <text evidence="8">Aromatic compound metabolism; 3,4-dihydroxybenzoate biosynthesis; 3-dehydroquinate from D-quinate (NAD(+) route).</text>
</comment>
<dbReference type="Proteomes" id="UP000327030">
    <property type="component" value="Chromosome 1"/>
</dbReference>
<feature type="binding site" evidence="9">
    <location>
        <position position="83"/>
    </location>
    <ligand>
        <name>NADP(+)</name>
        <dbReference type="ChEBI" id="CHEBI:58349"/>
    </ligand>
</feature>
<organism evidence="12 13">
    <name type="scientific">Pseudobutyrivibrio xylanivorans</name>
    <dbReference type="NCBI Taxonomy" id="185007"/>
    <lineage>
        <taxon>Bacteria</taxon>
        <taxon>Bacillati</taxon>
        <taxon>Bacillota</taxon>
        <taxon>Clostridia</taxon>
        <taxon>Lachnospirales</taxon>
        <taxon>Lachnospiraceae</taxon>
        <taxon>Pseudobutyrivibrio</taxon>
    </lineage>
</organism>
<dbReference type="NCBIfam" id="NF001319">
    <property type="entry name" value="PRK00258.3-3"/>
    <property type="match status" value="1"/>
</dbReference>
<evidence type="ECO:0000259" key="10">
    <source>
        <dbReference type="Pfam" id="PF08501"/>
    </source>
</evidence>
<dbReference type="FunFam" id="3.40.50.720:FF:000086">
    <property type="entry name" value="Quinate/shikimate dehydrogenase"/>
    <property type="match status" value="1"/>
</dbReference>
<evidence type="ECO:0000259" key="11">
    <source>
        <dbReference type="Pfam" id="PF18317"/>
    </source>
</evidence>
<evidence type="ECO:0000256" key="1">
    <source>
        <dbReference type="ARBA" id="ARBA00004871"/>
    </source>
</evidence>
<dbReference type="Pfam" id="PF08501">
    <property type="entry name" value="Shikimate_dh_N"/>
    <property type="match status" value="1"/>
</dbReference>
<feature type="binding site" evidence="9">
    <location>
        <begin position="20"/>
        <end position="22"/>
    </location>
    <ligand>
        <name>shikimate</name>
        <dbReference type="ChEBI" id="CHEBI:36208"/>
    </ligand>
</feature>
<dbReference type="KEGG" id="pxv:FXF36_13400"/>
<dbReference type="SUPFAM" id="SSF53223">
    <property type="entry name" value="Aminoacid dehydrogenase-like, N-terminal domain"/>
    <property type="match status" value="1"/>
</dbReference>
<dbReference type="RefSeq" id="WP_151624910.1">
    <property type="nucleotide sequence ID" value="NZ_CP043028.1"/>
</dbReference>
<comment type="similarity">
    <text evidence="9">Belongs to the shikimate dehydrogenase family.</text>
</comment>
<comment type="caution">
    <text evidence="9">Lacks conserved residue(s) required for the propagation of feature annotation.</text>
</comment>
<dbReference type="CDD" id="cd01065">
    <property type="entry name" value="NAD_bind_Shikimate_DH"/>
    <property type="match status" value="1"/>
</dbReference>
<name>A0A5P6VVS8_PSEXY</name>
<dbReference type="GO" id="GO:0050661">
    <property type="term" value="F:NADP binding"/>
    <property type="evidence" value="ECO:0007669"/>
    <property type="project" value="InterPro"/>
</dbReference>
<dbReference type="NCBIfam" id="TIGR00507">
    <property type="entry name" value="aroE"/>
    <property type="match status" value="1"/>
</dbReference>
<dbReference type="GO" id="GO:0008652">
    <property type="term" value="P:amino acid biosynthetic process"/>
    <property type="evidence" value="ECO:0007669"/>
    <property type="project" value="UniProtKB-KW"/>
</dbReference>
<evidence type="ECO:0000256" key="6">
    <source>
        <dbReference type="ARBA" id="ARBA00051639"/>
    </source>
</evidence>
<feature type="binding site" evidence="9">
    <location>
        <position position="107"/>
    </location>
    <ligand>
        <name>shikimate</name>
        <dbReference type="ChEBI" id="CHEBI:36208"/>
    </ligand>
</feature>
<comment type="function">
    <text evidence="9">Involved in the biosynthesis of the chorismate, which leads to the biosynthesis of aromatic amino acids. Catalyzes the reversible NADPH linked reduction of 3-dehydroshikimate (DHSA) to yield shikimate (SA).</text>
</comment>
<evidence type="ECO:0000256" key="7">
    <source>
        <dbReference type="ARBA" id="ARBA00052329"/>
    </source>
</evidence>
<dbReference type="GO" id="GO:0004764">
    <property type="term" value="F:shikimate 3-dehydrogenase (NADP+) activity"/>
    <property type="evidence" value="ECO:0007669"/>
    <property type="project" value="UniProtKB-UniRule"/>
</dbReference>
<keyword evidence="3 9" id="KW-0521">NADP</keyword>
<evidence type="ECO:0000313" key="13">
    <source>
        <dbReference type="Proteomes" id="UP000327030"/>
    </source>
</evidence>
<keyword evidence="2 9" id="KW-0028">Amino-acid biosynthesis</keyword>
<evidence type="ECO:0000256" key="8">
    <source>
        <dbReference type="ARBA" id="ARBA00060613"/>
    </source>
</evidence>
<keyword evidence="5 9" id="KW-0057">Aromatic amino acid biosynthesis</keyword>
<dbReference type="GO" id="GO:0009073">
    <property type="term" value="P:aromatic amino acid family biosynthetic process"/>
    <property type="evidence" value="ECO:0007669"/>
    <property type="project" value="UniProtKB-KW"/>
</dbReference>
<dbReference type="GO" id="GO:0019632">
    <property type="term" value="P:shikimate metabolic process"/>
    <property type="evidence" value="ECO:0007669"/>
    <property type="project" value="InterPro"/>
</dbReference>
<feature type="domain" description="Shikimate dehydrogenase substrate binding N-terminal" evidence="10">
    <location>
        <begin position="12"/>
        <end position="93"/>
    </location>
</feature>
<protein>
    <recommendedName>
        <fullName evidence="9">Shikimate dehydrogenase (NADP(+))</fullName>
        <shortName evidence="9">SDH</shortName>
        <ecNumber evidence="9">1.1.1.25</ecNumber>
    </recommendedName>
</protein>
<keyword evidence="4 9" id="KW-0560">Oxidoreductase</keyword>
<dbReference type="UniPathway" id="UPA00053">
    <property type="reaction ID" value="UER00087"/>
</dbReference>
<evidence type="ECO:0000256" key="5">
    <source>
        <dbReference type="ARBA" id="ARBA00023141"/>
    </source>
</evidence>
<dbReference type="InterPro" id="IPR013708">
    <property type="entry name" value="Shikimate_DH-bd_N"/>
</dbReference>
<dbReference type="PANTHER" id="PTHR21089">
    <property type="entry name" value="SHIKIMATE DEHYDROGENASE"/>
    <property type="match status" value="1"/>
</dbReference>